<feature type="region of interest" description="Disordered" evidence="1">
    <location>
        <begin position="67"/>
        <end position="92"/>
    </location>
</feature>
<gene>
    <name evidence="2" type="ORF">ERS852480_05081</name>
</gene>
<protein>
    <submittedName>
        <fullName evidence="2">Uncharacterized protein</fullName>
    </submittedName>
</protein>
<dbReference type="EMBL" id="CZAB01000105">
    <property type="protein sequence ID" value="CUQ18233.1"/>
    <property type="molecule type" value="Genomic_DNA"/>
</dbReference>
<reference evidence="2 3" key="1">
    <citation type="submission" date="2015-09" db="EMBL/GenBank/DDBJ databases">
        <authorList>
            <consortium name="Pathogen Informatics"/>
        </authorList>
    </citation>
    <scope>NUCLEOTIDE SEQUENCE [LARGE SCALE GENOMIC DNA]</scope>
    <source>
        <strain evidence="2 3">2789STDY5834865</strain>
    </source>
</reference>
<evidence type="ECO:0000256" key="1">
    <source>
        <dbReference type="SAM" id="MobiDB-lite"/>
    </source>
</evidence>
<dbReference type="AlphaFoldDB" id="A0A174U768"/>
<dbReference type="Proteomes" id="UP000095512">
    <property type="component" value="Unassembled WGS sequence"/>
</dbReference>
<accession>A0A174U768</accession>
<name>A0A174U768_9FIRM</name>
<evidence type="ECO:0000313" key="3">
    <source>
        <dbReference type="Proteomes" id="UP000095512"/>
    </source>
</evidence>
<organism evidence="2 3">
    <name type="scientific">Enterocloster clostridioformis</name>
    <dbReference type="NCBI Taxonomy" id="1531"/>
    <lineage>
        <taxon>Bacteria</taxon>
        <taxon>Bacillati</taxon>
        <taxon>Bacillota</taxon>
        <taxon>Clostridia</taxon>
        <taxon>Lachnospirales</taxon>
        <taxon>Lachnospiraceae</taxon>
        <taxon>Enterocloster</taxon>
    </lineage>
</organism>
<evidence type="ECO:0000313" key="2">
    <source>
        <dbReference type="EMBL" id="CUQ18233.1"/>
    </source>
</evidence>
<proteinExistence type="predicted"/>
<dbReference type="RefSeq" id="WP_138262945.1">
    <property type="nucleotide sequence ID" value="NZ_CATYWZ010000158.1"/>
</dbReference>
<sequence>MEYTTNFGVKLVSSGNSRTLGSFLGFRRANPDGTVEFLDENWKVSGRGVCYTRKEIKTGVKEKSVSKVSMEPDEKRKKAQELIRQVREGSVK</sequence>